<dbReference type="Proteomes" id="UP000051448">
    <property type="component" value="Unassembled WGS sequence"/>
</dbReference>
<feature type="domain" description="DUF2179" evidence="7">
    <location>
        <begin position="219"/>
        <end position="271"/>
    </location>
</feature>
<dbReference type="InterPro" id="IPR019264">
    <property type="entry name" value="DUF2179"/>
</dbReference>
<keyword evidence="2" id="KW-1003">Cell membrane</keyword>
<evidence type="ECO:0000256" key="3">
    <source>
        <dbReference type="ARBA" id="ARBA00022692"/>
    </source>
</evidence>
<feature type="transmembrane region" description="Helical" evidence="6">
    <location>
        <begin position="76"/>
        <end position="99"/>
    </location>
</feature>
<dbReference type="STRING" id="1423759.FC92_GL001782"/>
<evidence type="ECO:0000256" key="5">
    <source>
        <dbReference type="ARBA" id="ARBA00023136"/>
    </source>
</evidence>
<feature type="transmembrane region" description="Helical" evidence="6">
    <location>
        <begin position="12"/>
        <end position="29"/>
    </location>
</feature>
<dbReference type="Gene3D" id="3.30.70.120">
    <property type="match status" value="1"/>
</dbReference>
<dbReference type="GO" id="GO:0005886">
    <property type="term" value="C:plasma membrane"/>
    <property type="evidence" value="ECO:0007669"/>
    <property type="project" value="UniProtKB-SubCell"/>
</dbReference>
<dbReference type="PANTHER" id="PTHR33545">
    <property type="entry name" value="UPF0750 MEMBRANE PROTEIN YITT-RELATED"/>
    <property type="match status" value="1"/>
</dbReference>
<dbReference type="AlphaFoldDB" id="A0A0R1MJN9"/>
<keyword evidence="5 6" id="KW-0472">Membrane</keyword>
<gene>
    <name evidence="8" type="ORF">FC92_GL001782</name>
</gene>
<comment type="subcellular location">
    <subcellularLocation>
        <location evidence="1">Cell membrane</location>
        <topology evidence="1">Multi-pass membrane protein</topology>
    </subcellularLocation>
</comment>
<dbReference type="Pfam" id="PF02588">
    <property type="entry name" value="YitT_membrane"/>
    <property type="match status" value="1"/>
</dbReference>
<dbReference type="InterPro" id="IPR015867">
    <property type="entry name" value="N-reg_PII/ATP_PRibTrfase_C"/>
</dbReference>
<name>A0A0R1MJN9_9LACO</name>
<evidence type="ECO:0000313" key="9">
    <source>
        <dbReference type="Proteomes" id="UP000051448"/>
    </source>
</evidence>
<keyword evidence="9" id="KW-1185">Reference proteome</keyword>
<evidence type="ECO:0000256" key="1">
    <source>
        <dbReference type="ARBA" id="ARBA00004651"/>
    </source>
</evidence>
<evidence type="ECO:0000313" key="8">
    <source>
        <dbReference type="EMBL" id="KRL04088.1"/>
    </source>
</evidence>
<evidence type="ECO:0000259" key="7">
    <source>
        <dbReference type="Pfam" id="PF10035"/>
    </source>
</evidence>
<dbReference type="PIRSF" id="PIRSF006483">
    <property type="entry name" value="Membrane_protein_YitT"/>
    <property type="match status" value="1"/>
</dbReference>
<feature type="transmembrane region" description="Helical" evidence="6">
    <location>
        <begin position="143"/>
        <end position="166"/>
    </location>
</feature>
<protein>
    <recommendedName>
        <fullName evidence="7">DUF2179 domain-containing protein</fullName>
    </recommendedName>
</protein>
<keyword evidence="3 6" id="KW-0812">Transmembrane</keyword>
<keyword evidence="4 6" id="KW-1133">Transmembrane helix</keyword>
<dbReference type="InterPro" id="IPR003740">
    <property type="entry name" value="YitT"/>
</dbReference>
<dbReference type="Pfam" id="PF10035">
    <property type="entry name" value="DUF2179"/>
    <property type="match status" value="1"/>
</dbReference>
<dbReference type="EMBL" id="AZDX01000056">
    <property type="protein sequence ID" value="KRL04088.1"/>
    <property type="molecule type" value="Genomic_DNA"/>
</dbReference>
<reference evidence="8 9" key="1">
    <citation type="journal article" date="2015" name="Genome Announc.">
        <title>Expanding the biotechnology potential of lactobacilli through comparative genomics of 213 strains and associated genera.</title>
        <authorList>
            <person name="Sun Z."/>
            <person name="Harris H.M."/>
            <person name="McCann A."/>
            <person name="Guo C."/>
            <person name="Argimon S."/>
            <person name="Zhang W."/>
            <person name="Yang X."/>
            <person name="Jeffery I.B."/>
            <person name="Cooney J.C."/>
            <person name="Kagawa T.F."/>
            <person name="Liu W."/>
            <person name="Song Y."/>
            <person name="Salvetti E."/>
            <person name="Wrobel A."/>
            <person name="Rasinkangas P."/>
            <person name="Parkhill J."/>
            <person name="Rea M.C."/>
            <person name="O'Sullivan O."/>
            <person name="Ritari J."/>
            <person name="Douillard F.P."/>
            <person name="Paul Ross R."/>
            <person name="Yang R."/>
            <person name="Briner A.E."/>
            <person name="Felis G.E."/>
            <person name="de Vos W.M."/>
            <person name="Barrangou R."/>
            <person name="Klaenhammer T.R."/>
            <person name="Caufield P.W."/>
            <person name="Cui Y."/>
            <person name="Zhang H."/>
            <person name="O'Toole P.W."/>
        </authorList>
    </citation>
    <scope>NUCLEOTIDE SEQUENCE [LARGE SCALE GENOMIC DNA]</scope>
    <source>
        <strain evidence="8 9">DSM 19519</strain>
    </source>
</reference>
<sequence>MLIIQTARKLFYITLGSLLYAISINYFLIPTRLGEGGVTGLTTIAFYTLQIPTYLTNLVLNGILLLIGLKYLKRKTILLSLWAIIWLSIFLRLPIIYTYHTQQTIIPTIAGGVLTGISMGLILNAEGSIAGSTILGKICNQYLGIPIGSATLFFDLAVAIPSVFIIGFENTLLTVIELYISAKITNLALERFGSKKVIQIISSHSNNIAQAISDSLGQGVTLLQATGFYSKSTKPIIYFICSSKNLARIIPIIAVTDPAALIITENVRSVRATDIYRLL</sequence>
<comment type="caution">
    <text evidence="8">The sequence shown here is derived from an EMBL/GenBank/DDBJ whole genome shotgun (WGS) entry which is preliminary data.</text>
</comment>
<dbReference type="InterPro" id="IPR051461">
    <property type="entry name" value="UPF0750_membrane"/>
</dbReference>
<feature type="transmembrane region" description="Helical" evidence="6">
    <location>
        <begin position="49"/>
        <end position="69"/>
    </location>
</feature>
<feature type="transmembrane region" description="Helical" evidence="6">
    <location>
        <begin position="105"/>
        <end position="123"/>
    </location>
</feature>
<proteinExistence type="predicted"/>
<evidence type="ECO:0000256" key="6">
    <source>
        <dbReference type="SAM" id="Phobius"/>
    </source>
</evidence>
<evidence type="ECO:0000256" key="2">
    <source>
        <dbReference type="ARBA" id="ARBA00022475"/>
    </source>
</evidence>
<evidence type="ECO:0000256" key="4">
    <source>
        <dbReference type="ARBA" id="ARBA00022989"/>
    </source>
</evidence>
<dbReference type="PATRIC" id="fig|1423759.3.peg.1863"/>
<dbReference type="CDD" id="cd16380">
    <property type="entry name" value="YitT_C"/>
    <property type="match status" value="1"/>
</dbReference>
<accession>A0A0R1MJN9</accession>
<organism evidence="8 9">
    <name type="scientific">Liquorilactobacillus hordei DSM 19519</name>
    <dbReference type="NCBI Taxonomy" id="1423759"/>
    <lineage>
        <taxon>Bacteria</taxon>
        <taxon>Bacillati</taxon>
        <taxon>Bacillota</taxon>
        <taxon>Bacilli</taxon>
        <taxon>Lactobacillales</taxon>
        <taxon>Lactobacillaceae</taxon>
        <taxon>Liquorilactobacillus</taxon>
    </lineage>
</organism>
<dbReference type="PANTHER" id="PTHR33545:SF4">
    <property type="entry name" value="UPF0750 MEMBRANE PROTEIN YXKD"/>
    <property type="match status" value="1"/>
</dbReference>